<accession>A0A7X0SVX0</accession>
<evidence type="ECO:0000313" key="1">
    <source>
        <dbReference type="EMBL" id="MBB6735915.1"/>
    </source>
</evidence>
<protein>
    <submittedName>
        <fullName evidence="1">Uncharacterized protein</fullName>
    </submittedName>
</protein>
<comment type="caution">
    <text evidence="1">The sequence shown here is derived from an EMBL/GenBank/DDBJ whole genome shotgun (WGS) entry which is preliminary data.</text>
</comment>
<proteinExistence type="predicted"/>
<dbReference type="Proteomes" id="UP000564644">
    <property type="component" value="Unassembled WGS sequence"/>
</dbReference>
<gene>
    <name evidence="1" type="ORF">H7C18_33900</name>
</gene>
<sequence>MTDEHGKQDSAGKFFIGDMAAELAHLKQRFGLSDPQLKQIETLMQWSYNSGVHSGPGYGRQLFFNDMSSAPLPQWF</sequence>
<evidence type="ECO:0000313" key="2">
    <source>
        <dbReference type="Proteomes" id="UP000564644"/>
    </source>
</evidence>
<keyword evidence="2" id="KW-1185">Reference proteome</keyword>
<name>A0A7X0SVX0_9BACL</name>
<reference evidence="1 2" key="1">
    <citation type="submission" date="2020-08" db="EMBL/GenBank/DDBJ databases">
        <title>Cohnella phylogeny.</title>
        <authorList>
            <person name="Dunlap C."/>
        </authorList>
    </citation>
    <scope>NUCLEOTIDE SEQUENCE [LARGE SCALE GENOMIC DNA]</scope>
    <source>
        <strain evidence="1 2">CBP 2801</strain>
    </source>
</reference>
<organism evidence="1 2">
    <name type="scientific">Cohnella zeiphila</name>
    <dbReference type="NCBI Taxonomy" id="2761120"/>
    <lineage>
        <taxon>Bacteria</taxon>
        <taxon>Bacillati</taxon>
        <taxon>Bacillota</taxon>
        <taxon>Bacilli</taxon>
        <taxon>Bacillales</taxon>
        <taxon>Paenibacillaceae</taxon>
        <taxon>Cohnella</taxon>
    </lineage>
</organism>
<dbReference type="EMBL" id="JACJVO010000060">
    <property type="protein sequence ID" value="MBB6735915.1"/>
    <property type="molecule type" value="Genomic_DNA"/>
</dbReference>
<dbReference type="AlphaFoldDB" id="A0A7X0SVX0"/>
<dbReference type="RefSeq" id="WP_185133562.1">
    <property type="nucleotide sequence ID" value="NZ_JACJVO010000060.1"/>
</dbReference>